<evidence type="ECO:0000313" key="3">
    <source>
        <dbReference type="EMBL" id="MBW5487071.1"/>
    </source>
</evidence>
<keyword evidence="4" id="KW-1185">Reference proteome</keyword>
<gene>
    <name evidence="3" type="ORF">GPJ59_35965</name>
</gene>
<evidence type="ECO:0000313" key="4">
    <source>
        <dbReference type="Proteomes" id="UP000812013"/>
    </source>
</evidence>
<dbReference type="Proteomes" id="UP000812013">
    <property type="component" value="Unassembled WGS sequence"/>
</dbReference>
<dbReference type="PANTHER" id="PTHR43245">
    <property type="entry name" value="BIFUNCTIONAL POLYMYXIN RESISTANCE PROTEIN ARNA"/>
    <property type="match status" value="1"/>
</dbReference>
<dbReference type="SUPFAM" id="SSF51735">
    <property type="entry name" value="NAD(P)-binding Rossmann-fold domains"/>
    <property type="match status" value="1"/>
</dbReference>
<feature type="non-terminal residue" evidence="3">
    <location>
        <position position="287"/>
    </location>
</feature>
<dbReference type="InterPro" id="IPR050177">
    <property type="entry name" value="Lipid_A_modif_metabolic_enz"/>
</dbReference>
<sequence length="287" mass="27987">MAGPEVADSEVAGSGVVGPGVVGPEAVGLEVVAPGGGSSLCAAGVEVVRGDLARGESLTGVCEGVTTLVHLAARIGGTEAECRAVNVEGTRALLAEARRAGVDRIVQVGTAAVYRDGAHRGAAEGELVEDPGSVTSVTRLEGERLVLAAGGTVLRPHLVYGRGDQWVVPSLLGLLARLPYWVDGGRARMSMVSVDALAGAVAGLAVAGGGGGGRAGAGRATAEQAGPGRAAAGRAVPEQAAAGSVVPGRAADEPAVPEWGEPERAGAEGAVPGRAVSGPSAAGRVVS</sequence>
<accession>A0ABS6ZK61</accession>
<protein>
    <submittedName>
        <fullName evidence="3">NAD-dependent epimerase/dehydratase family protein</fullName>
    </submittedName>
</protein>
<dbReference type="Gene3D" id="3.40.50.720">
    <property type="entry name" value="NAD(P)-binding Rossmann-like Domain"/>
    <property type="match status" value="1"/>
</dbReference>
<dbReference type="InterPro" id="IPR036291">
    <property type="entry name" value="NAD(P)-bd_dom_sf"/>
</dbReference>
<reference evidence="3 4" key="1">
    <citation type="submission" date="2019-12" db="EMBL/GenBank/DDBJ databases">
        <title>Genome sequence of Streptomyces bambusae.</title>
        <authorList>
            <person name="Bansal K."/>
            <person name="Choksket S."/>
            <person name="Korpole S."/>
            <person name="Patil P.B."/>
        </authorList>
    </citation>
    <scope>NUCLEOTIDE SEQUENCE [LARGE SCALE GENOMIC DNA]</scope>
    <source>
        <strain evidence="3 4">SK60</strain>
    </source>
</reference>
<dbReference type="InterPro" id="IPR001509">
    <property type="entry name" value="Epimerase_deHydtase"/>
</dbReference>
<evidence type="ECO:0000259" key="2">
    <source>
        <dbReference type="Pfam" id="PF01370"/>
    </source>
</evidence>
<proteinExistence type="predicted"/>
<dbReference type="Pfam" id="PF01370">
    <property type="entry name" value="Epimerase"/>
    <property type="match status" value="1"/>
</dbReference>
<organism evidence="3 4">
    <name type="scientific">Streptomyces bambusae</name>
    <dbReference type="NCBI Taxonomy" id="1550616"/>
    <lineage>
        <taxon>Bacteria</taxon>
        <taxon>Bacillati</taxon>
        <taxon>Actinomycetota</taxon>
        <taxon>Actinomycetes</taxon>
        <taxon>Kitasatosporales</taxon>
        <taxon>Streptomycetaceae</taxon>
        <taxon>Streptomyces</taxon>
    </lineage>
</organism>
<feature type="compositionally biased region" description="Low complexity" evidence="1">
    <location>
        <begin position="217"/>
        <end position="235"/>
    </location>
</feature>
<dbReference type="EMBL" id="WTFF01000606">
    <property type="protein sequence ID" value="MBW5487071.1"/>
    <property type="molecule type" value="Genomic_DNA"/>
</dbReference>
<feature type="domain" description="NAD-dependent epimerase/dehydratase" evidence="2">
    <location>
        <begin position="42"/>
        <end position="170"/>
    </location>
</feature>
<evidence type="ECO:0000256" key="1">
    <source>
        <dbReference type="SAM" id="MobiDB-lite"/>
    </source>
</evidence>
<feature type="region of interest" description="Disordered" evidence="1">
    <location>
        <begin position="212"/>
        <end position="287"/>
    </location>
</feature>
<name>A0ABS6ZK61_9ACTN</name>
<comment type="caution">
    <text evidence="3">The sequence shown here is derived from an EMBL/GenBank/DDBJ whole genome shotgun (WGS) entry which is preliminary data.</text>
</comment>